<gene>
    <name evidence="2" type="ORF">Daesc_008607</name>
</gene>
<evidence type="ECO:0000313" key="2">
    <source>
        <dbReference type="EMBL" id="KAK6950281.1"/>
    </source>
</evidence>
<dbReference type="EMBL" id="JBANMG010000008">
    <property type="protein sequence ID" value="KAK6950281.1"/>
    <property type="molecule type" value="Genomic_DNA"/>
</dbReference>
<proteinExistence type="predicted"/>
<accession>A0AAX6MDL7</accession>
<reference evidence="2 3" key="1">
    <citation type="journal article" date="2024" name="Front Chem Biol">
        <title>Unveiling the potential of Daldinia eschscholtzii MFLUCC 19-0629 through bioactivity and bioinformatics studies for enhanced sustainable agriculture production.</title>
        <authorList>
            <person name="Brooks S."/>
            <person name="Weaver J.A."/>
            <person name="Klomchit A."/>
            <person name="Alharthi S.A."/>
            <person name="Onlamun T."/>
            <person name="Nurani R."/>
            <person name="Vong T.K."/>
            <person name="Alberti F."/>
            <person name="Greco C."/>
        </authorList>
    </citation>
    <scope>NUCLEOTIDE SEQUENCE [LARGE SCALE GENOMIC DNA]</scope>
    <source>
        <strain evidence="2">MFLUCC 19-0629</strain>
    </source>
</reference>
<protein>
    <submittedName>
        <fullName evidence="2">Uncharacterized protein</fullName>
    </submittedName>
</protein>
<dbReference type="Proteomes" id="UP001369815">
    <property type="component" value="Unassembled WGS sequence"/>
</dbReference>
<comment type="caution">
    <text evidence="2">The sequence shown here is derived from an EMBL/GenBank/DDBJ whole genome shotgun (WGS) entry which is preliminary data.</text>
</comment>
<feature type="region of interest" description="Disordered" evidence="1">
    <location>
        <begin position="1"/>
        <end position="76"/>
    </location>
</feature>
<feature type="compositionally biased region" description="Pro residues" evidence="1">
    <location>
        <begin position="45"/>
        <end position="71"/>
    </location>
</feature>
<name>A0AAX6MDL7_9PEZI</name>
<evidence type="ECO:0000256" key="1">
    <source>
        <dbReference type="SAM" id="MobiDB-lite"/>
    </source>
</evidence>
<dbReference type="AlphaFoldDB" id="A0AAX6MDL7"/>
<evidence type="ECO:0000313" key="3">
    <source>
        <dbReference type="Proteomes" id="UP001369815"/>
    </source>
</evidence>
<keyword evidence="3" id="KW-1185">Reference proteome</keyword>
<sequence length="145" mass="15823">MYAQPRATALTLPEPAMCAQEEDHKTEPPPAAPPTEKSKPESQSQPPPPPPPPPPPLQPPSPTPRQPPPAAQPTLECPCPCHETTVMHEGRPWIGFNNAGYLVCAVCWVEAYTRAHGGDQRFGYECETYLRGRGKDPKVPPSKQC</sequence>
<organism evidence="2 3">
    <name type="scientific">Daldinia eschscholtzii</name>
    <dbReference type="NCBI Taxonomy" id="292717"/>
    <lineage>
        <taxon>Eukaryota</taxon>
        <taxon>Fungi</taxon>
        <taxon>Dikarya</taxon>
        <taxon>Ascomycota</taxon>
        <taxon>Pezizomycotina</taxon>
        <taxon>Sordariomycetes</taxon>
        <taxon>Xylariomycetidae</taxon>
        <taxon>Xylariales</taxon>
        <taxon>Hypoxylaceae</taxon>
        <taxon>Daldinia</taxon>
    </lineage>
</organism>